<proteinExistence type="predicted"/>
<protein>
    <submittedName>
        <fullName evidence="2">CUB domain-containing protein</fullName>
    </submittedName>
</protein>
<accession>A0A1I8JAX7</accession>
<organism evidence="1 2">
    <name type="scientific">Macrostomum lignano</name>
    <dbReference type="NCBI Taxonomy" id="282301"/>
    <lineage>
        <taxon>Eukaryota</taxon>
        <taxon>Metazoa</taxon>
        <taxon>Spiralia</taxon>
        <taxon>Lophotrochozoa</taxon>
        <taxon>Platyhelminthes</taxon>
        <taxon>Rhabditophora</taxon>
        <taxon>Macrostomorpha</taxon>
        <taxon>Macrostomida</taxon>
        <taxon>Macrostomidae</taxon>
        <taxon>Macrostomum</taxon>
    </lineage>
</organism>
<name>A0A1I8JAX7_9PLAT</name>
<evidence type="ECO:0000313" key="2">
    <source>
        <dbReference type="WBParaSite" id="maker-uti_cns_0046502-snap-gene-0.1-mRNA-1"/>
    </source>
</evidence>
<sequence>FTTTTRMLRSCRATMLLSTKQFGLTTEKCPTPPHLAVFSTLTPTIRHQPVANTRYTCASAAAMTHLWESAPLSTGLCATRWSYPSGLTEYSFTCSSVMLGRFLVLTKSADLGFFRVDQIFVFAEECKLELNLKVFFA</sequence>
<dbReference type="Proteomes" id="UP000095280">
    <property type="component" value="Unplaced"/>
</dbReference>
<evidence type="ECO:0000313" key="1">
    <source>
        <dbReference type="Proteomes" id="UP000095280"/>
    </source>
</evidence>
<dbReference type="WBParaSite" id="maker-uti_cns_0046502-snap-gene-0.1-mRNA-1">
    <property type="protein sequence ID" value="maker-uti_cns_0046502-snap-gene-0.1-mRNA-1"/>
    <property type="gene ID" value="maker-uti_cns_0046502-snap-gene-0.1"/>
</dbReference>
<dbReference type="AlphaFoldDB" id="A0A1I8JAX7"/>
<keyword evidence="1" id="KW-1185">Reference proteome</keyword>
<reference evidence="2" key="1">
    <citation type="submission" date="2016-11" db="UniProtKB">
        <authorList>
            <consortium name="WormBaseParasite"/>
        </authorList>
    </citation>
    <scope>IDENTIFICATION</scope>
</reference>